<dbReference type="InterPro" id="IPR001715">
    <property type="entry name" value="CH_dom"/>
</dbReference>
<dbReference type="Gene3D" id="1.10.418.10">
    <property type="entry name" value="Calponin-like domain"/>
    <property type="match status" value="1"/>
</dbReference>
<dbReference type="GO" id="GO:0015629">
    <property type="term" value="C:actin cytoskeleton"/>
    <property type="evidence" value="ECO:0007669"/>
    <property type="project" value="TreeGrafter"/>
</dbReference>
<comment type="caution">
    <text evidence="2">The sequence shown here is derived from an EMBL/GenBank/DDBJ whole genome shotgun (WGS) entry which is preliminary data.</text>
</comment>
<dbReference type="EMBL" id="VIIS01002137">
    <property type="protein sequence ID" value="KAF0288053.1"/>
    <property type="molecule type" value="Genomic_DNA"/>
</dbReference>
<dbReference type="AlphaFoldDB" id="A0A6A4V2I9"/>
<dbReference type="InterPro" id="IPR050606">
    <property type="entry name" value="Calponin-like"/>
</dbReference>
<dbReference type="GO" id="GO:0007015">
    <property type="term" value="P:actin filament organization"/>
    <property type="evidence" value="ECO:0007669"/>
    <property type="project" value="TreeGrafter"/>
</dbReference>
<dbReference type="SUPFAM" id="SSF47576">
    <property type="entry name" value="Calponin-homology domain, CH-domain"/>
    <property type="match status" value="1"/>
</dbReference>
<keyword evidence="3" id="KW-1185">Reference proteome</keyword>
<dbReference type="OrthoDB" id="21595at2759"/>
<organism evidence="2 3">
    <name type="scientific">Amphibalanus amphitrite</name>
    <name type="common">Striped barnacle</name>
    <name type="synonym">Balanus amphitrite</name>
    <dbReference type="NCBI Taxonomy" id="1232801"/>
    <lineage>
        <taxon>Eukaryota</taxon>
        <taxon>Metazoa</taxon>
        <taxon>Ecdysozoa</taxon>
        <taxon>Arthropoda</taxon>
        <taxon>Crustacea</taxon>
        <taxon>Multicrustacea</taxon>
        <taxon>Cirripedia</taxon>
        <taxon>Thoracica</taxon>
        <taxon>Thoracicalcarea</taxon>
        <taxon>Balanomorpha</taxon>
        <taxon>Balanoidea</taxon>
        <taxon>Balanidae</taxon>
        <taxon>Amphibalaninae</taxon>
        <taxon>Amphibalanus</taxon>
    </lineage>
</organism>
<reference evidence="2 3" key="1">
    <citation type="submission" date="2019-07" db="EMBL/GenBank/DDBJ databases">
        <title>Draft genome assembly of a fouling barnacle, Amphibalanus amphitrite (Darwin, 1854): The first reference genome for Thecostraca.</title>
        <authorList>
            <person name="Kim W."/>
        </authorList>
    </citation>
    <scope>NUCLEOTIDE SEQUENCE [LARGE SCALE GENOMIC DNA]</scope>
    <source>
        <strain evidence="2">SNU_AA5</strain>
        <tissue evidence="2">Soma without cirri and trophi</tissue>
    </source>
</reference>
<dbReference type="PANTHER" id="PTHR47385">
    <property type="entry name" value="CALPONIN"/>
    <property type="match status" value="1"/>
</dbReference>
<dbReference type="Pfam" id="PF00307">
    <property type="entry name" value="CH"/>
    <property type="match status" value="1"/>
</dbReference>
<proteinExistence type="predicted"/>
<dbReference type="Proteomes" id="UP000440578">
    <property type="component" value="Unassembled WGS sequence"/>
</dbReference>
<evidence type="ECO:0000313" key="2">
    <source>
        <dbReference type="EMBL" id="KAF0288053.1"/>
    </source>
</evidence>
<evidence type="ECO:0000313" key="3">
    <source>
        <dbReference type="Proteomes" id="UP000440578"/>
    </source>
</evidence>
<dbReference type="PANTHER" id="PTHR47385:SF24">
    <property type="entry name" value="MUSCLE-SPECIFIC PROTEIN 20"/>
    <property type="match status" value="1"/>
</dbReference>
<name>A0A6A4V2I9_AMPAM</name>
<dbReference type="PRINTS" id="PR00888">
    <property type="entry name" value="SM22CALPONIN"/>
</dbReference>
<sequence length="139" mass="15779">MRRTFEIGPKAGHRDPALELEIQRWIEAVTCETWPSDAEYGAVLRDGQVLCRLMNKLSPGAIKKINTSGAAFKFVENINNVQQAMKKYGVPDLDLFQTPDLFEKKDIPAVTNAIYALGRQTYHHPEWKGPWLEPKPGEE</sequence>
<gene>
    <name evidence="2" type="primary">Mp20_3</name>
    <name evidence="2" type="ORF">FJT64_013548</name>
</gene>
<dbReference type="InterPro" id="IPR036872">
    <property type="entry name" value="CH_dom_sf"/>
</dbReference>
<accession>A0A6A4V2I9</accession>
<protein>
    <submittedName>
        <fullName evidence="2">Muscle-specific protein 20</fullName>
    </submittedName>
</protein>
<dbReference type="PROSITE" id="PS50021">
    <property type="entry name" value="CH"/>
    <property type="match status" value="1"/>
</dbReference>
<feature type="domain" description="Calponin-homology (CH)" evidence="1">
    <location>
        <begin position="16"/>
        <end position="121"/>
    </location>
</feature>
<dbReference type="SMART" id="SM00033">
    <property type="entry name" value="CH"/>
    <property type="match status" value="1"/>
</dbReference>
<evidence type="ECO:0000259" key="1">
    <source>
        <dbReference type="PROSITE" id="PS50021"/>
    </source>
</evidence>
<dbReference type="GO" id="GO:0051015">
    <property type="term" value="F:actin filament binding"/>
    <property type="evidence" value="ECO:0007669"/>
    <property type="project" value="TreeGrafter"/>
</dbReference>
<dbReference type="CDD" id="cd21207">
    <property type="entry name" value="CH_dMP20-like"/>
    <property type="match status" value="1"/>
</dbReference>
<dbReference type="InterPro" id="IPR003096">
    <property type="entry name" value="SM22_calponin"/>
</dbReference>